<reference evidence="2" key="1">
    <citation type="journal article" date="2019" name="Int. J. Syst. Evol. Microbiol.">
        <title>The Global Catalogue of Microorganisms (GCM) 10K type strain sequencing project: providing services to taxonomists for standard genome sequencing and annotation.</title>
        <authorList>
            <consortium name="The Broad Institute Genomics Platform"/>
            <consortium name="The Broad Institute Genome Sequencing Center for Infectious Disease"/>
            <person name="Wu L."/>
            <person name="Ma J."/>
        </authorList>
    </citation>
    <scope>NUCLEOTIDE SEQUENCE [LARGE SCALE GENOMIC DNA]</scope>
    <source>
        <strain evidence="2">CGMCC 4.7682</strain>
    </source>
</reference>
<evidence type="ECO:0000313" key="2">
    <source>
        <dbReference type="Proteomes" id="UP001595764"/>
    </source>
</evidence>
<evidence type="ECO:0000313" key="1">
    <source>
        <dbReference type="EMBL" id="MFC3513057.1"/>
    </source>
</evidence>
<accession>A0ABV7QI97</accession>
<dbReference type="Proteomes" id="UP001595764">
    <property type="component" value="Unassembled WGS sequence"/>
</dbReference>
<dbReference type="Pfam" id="PF12691">
    <property type="entry name" value="Phage_tail_terminator_6"/>
    <property type="match status" value="1"/>
</dbReference>
<comment type="caution">
    <text evidence="1">The sequence shown here is derived from an EMBL/GenBank/DDBJ whole genome shotgun (WGS) entry which is preliminary data.</text>
</comment>
<dbReference type="EMBL" id="JBHRWI010000027">
    <property type="protein sequence ID" value="MFC3513057.1"/>
    <property type="molecule type" value="Genomic_DNA"/>
</dbReference>
<keyword evidence="2" id="KW-1185">Reference proteome</keyword>
<protein>
    <submittedName>
        <fullName evidence="1">Minor capsid protein</fullName>
    </submittedName>
</protein>
<proteinExistence type="predicted"/>
<organism evidence="1 2">
    <name type="scientific">Amycolatopsis halotolerans</name>
    <dbReference type="NCBI Taxonomy" id="330083"/>
    <lineage>
        <taxon>Bacteria</taxon>
        <taxon>Bacillati</taxon>
        <taxon>Actinomycetota</taxon>
        <taxon>Actinomycetes</taxon>
        <taxon>Pseudonocardiales</taxon>
        <taxon>Pseudonocardiaceae</taxon>
        <taxon>Amycolatopsis</taxon>
    </lineage>
</organism>
<name>A0ABV7QI97_9PSEU</name>
<dbReference type="InterPro" id="IPR024411">
    <property type="entry name" value="Tail_terminator_phage"/>
</dbReference>
<gene>
    <name evidence="1" type="ORF">ACFORO_23000</name>
</gene>
<sequence length="142" mass="15460">MSFLAELGEILARHLAEAGAGVYRPDGVYLPGETGIVFGAVPAEPARVLALLLYPLTADTDADAEYGLRIRYRSAGQDPRDALELVDVAFDALAGASEQQLGLAVHLITRETSNPSGNDQNGRYLHTDTYQIRAHHPTRYRQ</sequence>
<dbReference type="RefSeq" id="WP_377872943.1">
    <property type="nucleotide sequence ID" value="NZ_JBHMAY010000043.1"/>
</dbReference>